<dbReference type="Pfam" id="PF24747">
    <property type="entry name" value="Zn-ribbon_GIR1"/>
    <property type="match status" value="1"/>
</dbReference>
<comment type="caution">
    <text evidence="3">The sequence shown here is derived from an EMBL/GenBank/DDBJ whole genome shotgun (WGS) entry which is preliminary data.</text>
</comment>
<reference evidence="3 4" key="1">
    <citation type="journal article" date="2024" name="G3 (Bethesda)">
        <title>Genome assembly of Hibiscus sabdariffa L. provides insights into metabolisms of medicinal natural products.</title>
        <authorList>
            <person name="Kim T."/>
        </authorList>
    </citation>
    <scope>NUCLEOTIDE SEQUENCE [LARGE SCALE GENOMIC DNA]</scope>
    <source>
        <strain evidence="3">TK-2024</strain>
        <tissue evidence="3">Old leaves</tissue>
    </source>
</reference>
<dbReference type="Proteomes" id="UP001472677">
    <property type="component" value="Unassembled WGS sequence"/>
</dbReference>
<keyword evidence="4" id="KW-1185">Reference proteome</keyword>
<dbReference type="EMBL" id="JBBPBM010000069">
    <property type="protein sequence ID" value="KAK8513352.1"/>
    <property type="molecule type" value="Genomic_DNA"/>
</dbReference>
<dbReference type="InterPro" id="IPR056440">
    <property type="entry name" value="Zn-ribbon_GIR1"/>
</dbReference>
<gene>
    <name evidence="3" type="ORF">V6N12_052547</name>
</gene>
<feature type="region of interest" description="Disordered" evidence="1">
    <location>
        <begin position="1"/>
        <end position="66"/>
    </location>
</feature>
<feature type="compositionally biased region" description="Low complexity" evidence="1">
    <location>
        <begin position="29"/>
        <end position="53"/>
    </location>
</feature>
<organism evidence="3 4">
    <name type="scientific">Hibiscus sabdariffa</name>
    <name type="common">roselle</name>
    <dbReference type="NCBI Taxonomy" id="183260"/>
    <lineage>
        <taxon>Eukaryota</taxon>
        <taxon>Viridiplantae</taxon>
        <taxon>Streptophyta</taxon>
        <taxon>Embryophyta</taxon>
        <taxon>Tracheophyta</taxon>
        <taxon>Spermatophyta</taxon>
        <taxon>Magnoliopsida</taxon>
        <taxon>eudicotyledons</taxon>
        <taxon>Gunneridae</taxon>
        <taxon>Pentapetalae</taxon>
        <taxon>rosids</taxon>
        <taxon>malvids</taxon>
        <taxon>Malvales</taxon>
        <taxon>Malvaceae</taxon>
        <taxon>Malvoideae</taxon>
        <taxon>Hibiscus</taxon>
    </lineage>
</organism>
<dbReference type="PANTHER" id="PTHR33177">
    <property type="entry name" value="PUTATIVE-RELATED"/>
    <property type="match status" value="1"/>
</dbReference>
<dbReference type="InterPro" id="IPR055281">
    <property type="entry name" value="GIR1-2/SIED1"/>
</dbReference>
<evidence type="ECO:0000259" key="2">
    <source>
        <dbReference type="Pfam" id="PF24747"/>
    </source>
</evidence>
<sequence length="107" mass="11309">MSRKAKNPKVELKLKLSPPPTPAASNHQVVVSPTTSVSSSSETSPGSSCVSSEPRGDSTNGPEGTSMMLVGCPRCLMYVMLSQVDPKCPRCKSTVLLELFNQGNAKN</sequence>
<feature type="domain" description="GIR1-like zinc ribbon" evidence="2">
    <location>
        <begin position="65"/>
        <end position="99"/>
    </location>
</feature>
<evidence type="ECO:0000313" key="3">
    <source>
        <dbReference type="EMBL" id="KAK8513352.1"/>
    </source>
</evidence>
<name>A0ABR2C3Q1_9ROSI</name>
<accession>A0ABR2C3Q1</accession>
<evidence type="ECO:0000313" key="4">
    <source>
        <dbReference type="Proteomes" id="UP001472677"/>
    </source>
</evidence>
<dbReference type="PANTHER" id="PTHR33177:SF76">
    <property type="entry name" value="PROTEIN GL2-INTERACTING REPRESSOR 2"/>
    <property type="match status" value="1"/>
</dbReference>
<protein>
    <recommendedName>
        <fullName evidence="2">GIR1-like zinc ribbon domain-containing protein</fullName>
    </recommendedName>
</protein>
<evidence type="ECO:0000256" key="1">
    <source>
        <dbReference type="SAM" id="MobiDB-lite"/>
    </source>
</evidence>
<proteinExistence type="predicted"/>